<accession>A0A6A4HMH7</accession>
<feature type="compositionally biased region" description="Polar residues" evidence="1">
    <location>
        <begin position="26"/>
        <end position="41"/>
    </location>
</feature>
<reference evidence="2" key="1">
    <citation type="journal article" date="2019" name="Environ. Microbiol.">
        <title>Fungal ecological strategies reflected in gene transcription - a case study of two litter decomposers.</title>
        <authorList>
            <person name="Barbi F."/>
            <person name="Kohler A."/>
            <person name="Barry K."/>
            <person name="Baskaran P."/>
            <person name="Daum C."/>
            <person name="Fauchery L."/>
            <person name="Ihrmark K."/>
            <person name="Kuo A."/>
            <person name="LaButti K."/>
            <person name="Lipzen A."/>
            <person name="Morin E."/>
            <person name="Grigoriev I.V."/>
            <person name="Henrissat B."/>
            <person name="Lindahl B."/>
            <person name="Martin F."/>
        </authorList>
    </citation>
    <scope>NUCLEOTIDE SEQUENCE</scope>
    <source>
        <strain evidence="2">JB14</strain>
    </source>
</reference>
<name>A0A6A4HMH7_9AGAR</name>
<organism evidence="2 3">
    <name type="scientific">Gymnopus androsaceus JB14</name>
    <dbReference type="NCBI Taxonomy" id="1447944"/>
    <lineage>
        <taxon>Eukaryota</taxon>
        <taxon>Fungi</taxon>
        <taxon>Dikarya</taxon>
        <taxon>Basidiomycota</taxon>
        <taxon>Agaricomycotina</taxon>
        <taxon>Agaricomycetes</taxon>
        <taxon>Agaricomycetidae</taxon>
        <taxon>Agaricales</taxon>
        <taxon>Marasmiineae</taxon>
        <taxon>Omphalotaceae</taxon>
        <taxon>Gymnopus</taxon>
    </lineage>
</organism>
<gene>
    <name evidence="2" type="ORF">BT96DRAFT_939749</name>
</gene>
<evidence type="ECO:0000313" key="3">
    <source>
        <dbReference type="Proteomes" id="UP000799118"/>
    </source>
</evidence>
<sequence>MSMESSIGHGGRRKGSGRKKKKDLFPSQTQSSHAATSILSHPLTSNHAQQLHIIMFPDKIVYTNSELNHLRNEVEEVMNNDEYAEIRIQEGRVIDESISDTMDDSMEGNAEAAAAETEETKAAKRSKQSSKADSEISDAKML</sequence>
<protein>
    <submittedName>
        <fullName evidence="2">Uncharacterized protein</fullName>
    </submittedName>
</protein>
<feature type="region of interest" description="Disordered" evidence="1">
    <location>
        <begin position="98"/>
        <end position="142"/>
    </location>
</feature>
<dbReference type="Proteomes" id="UP000799118">
    <property type="component" value="Unassembled WGS sequence"/>
</dbReference>
<dbReference type="OrthoDB" id="10635838at2759"/>
<dbReference type="AlphaFoldDB" id="A0A6A4HMH7"/>
<evidence type="ECO:0000256" key="1">
    <source>
        <dbReference type="SAM" id="MobiDB-lite"/>
    </source>
</evidence>
<evidence type="ECO:0000313" key="2">
    <source>
        <dbReference type="EMBL" id="KAE9398940.1"/>
    </source>
</evidence>
<feature type="region of interest" description="Disordered" evidence="1">
    <location>
        <begin position="1"/>
        <end position="41"/>
    </location>
</feature>
<keyword evidence="3" id="KW-1185">Reference proteome</keyword>
<proteinExistence type="predicted"/>
<dbReference type="EMBL" id="ML769475">
    <property type="protein sequence ID" value="KAE9398940.1"/>
    <property type="molecule type" value="Genomic_DNA"/>
</dbReference>
<feature type="compositionally biased region" description="Basic residues" evidence="1">
    <location>
        <begin position="10"/>
        <end position="22"/>
    </location>
</feature>
<feature type="compositionally biased region" description="Basic and acidic residues" evidence="1">
    <location>
        <begin position="130"/>
        <end position="142"/>
    </location>
</feature>